<sequence>MESILKLLTDYKTDELVDLLYDDTNYNKSKLNSKYQKIYVYNKKTNNPLQKIWVQTPKMKVVRPTLVLNEKLNQTIPLYIMLSNNDFSKFLKNLERKLHSHVKNITKNASIKIKSVIKQSDNFPTTMHVSMPFTKIDKCVEFNFHIYNEYNKRININQINSGSYVSSIIELSDIWIGENTFGINWNVLQLKLYPEFDFTKCLFIDEGSDILKGDNSNGDNSNGDNSNGDNLKEDNLNECYHCTYCPNVRTHFCINSILPYLSNLSNLSNSNMDASVSHPIQHLIQHPIPPPPLLSGPADQLKKNQPYKPDIPKIPKPFIPSVTDLLSIKLRPVKRDIVDKNEDTTSKELLHLRSIKDNLNKINKKEHKKIDKTTLKQLTKMIDTLVTNMELEQSNSYNIVNIDEYKKIIT</sequence>
<gene>
    <name evidence="1" type="ORF">Homavirus9_8</name>
</gene>
<reference evidence="1" key="1">
    <citation type="submission" date="2018-10" db="EMBL/GenBank/DDBJ databases">
        <title>Hidden diversity of soil giant viruses.</title>
        <authorList>
            <person name="Schulz F."/>
            <person name="Alteio L."/>
            <person name="Goudeau D."/>
            <person name="Ryan E.M."/>
            <person name="Malmstrom R.R."/>
            <person name="Blanchard J."/>
            <person name="Woyke T."/>
        </authorList>
    </citation>
    <scope>NUCLEOTIDE SEQUENCE</scope>
    <source>
        <strain evidence="1">HOV1</strain>
    </source>
</reference>
<protein>
    <submittedName>
        <fullName evidence="1">Uncharacterized protein</fullName>
    </submittedName>
</protein>
<organism evidence="1">
    <name type="scientific">Homavirus sp</name>
    <dbReference type="NCBI Taxonomy" id="2487769"/>
    <lineage>
        <taxon>Viruses</taxon>
        <taxon>Varidnaviria</taxon>
        <taxon>Bamfordvirae</taxon>
        <taxon>Nucleocytoviricota</taxon>
        <taxon>Megaviricetes</taxon>
        <taxon>Imitervirales</taxon>
        <taxon>Mimiviridae</taxon>
        <taxon>Klosneuvirinae</taxon>
    </lineage>
</organism>
<accession>A0A3G5A4F5</accession>
<proteinExistence type="predicted"/>
<evidence type="ECO:0000313" key="1">
    <source>
        <dbReference type="EMBL" id="AYV82126.1"/>
    </source>
</evidence>
<name>A0A3G5A4F5_9VIRU</name>
<dbReference type="EMBL" id="MK072340">
    <property type="protein sequence ID" value="AYV82126.1"/>
    <property type="molecule type" value="Genomic_DNA"/>
</dbReference>